<feature type="domain" description="SpaA-like prealbumin fold" evidence="2">
    <location>
        <begin position="286"/>
        <end position="364"/>
    </location>
</feature>
<dbReference type="Pfam" id="PF17802">
    <property type="entry name" value="SpaA"/>
    <property type="match status" value="1"/>
</dbReference>
<evidence type="ECO:0000313" key="4">
    <source>
        <dbReference type="Proteomes" id="UP000526307"/>
    </source>
</evidence>
<keyword evidence="1" id="KW-1133">Transmembrane helix</keyword>
<feature type="transmembrane region" description="Helical" evidence="1">
    <location>
        <begin position="385"/>
        <end position="405"/>
    </location>
</feature>
<dbReference type="Proteomes" id="UP000526307">
    <property type="component" value="Unassembled WGS sequence"/>
</dbReference>
<proteinExistence type="predicted"/>
<evidence type="ECO:0000256" key="1">
    <source>
        <dbReference type="SAM" id="Phobius"/>
    </source>
</evidence>
<dbReference type="RefSeq" id="WP_036379752.1">
    <property type="nucleotide sequence ID" value="NZ_CAUUGE010000008.1"/>
</dbReference>
<keyword evidence="4" id="KW-1185">Reference proteome</keyword>
<comment type="caution">
    <text evidence="3">The sequence shown here is derived from an EMBL/GenBank/DDBJ whole genome shotgun (WGS) entry which is preliminary data.</text>
</comment>
<accession>A0A7Y9B135</accession>
<dbReference type="EMBL" id="JABXYR010000001">
    <property type="protein sequence ID" value="NWO23061.1"/>
    <property type="molecule type" value="Genomic_DNA"/>
</dbReference>
<dbReference type="InterPro" id="IPR013783">
    <property type="entry name" value="Ig-like_fold"/>
</dbReference>
<dbReference type="AlphaFoldDB" id="A0A7Y9B135"/>
<sequence>MTRSKFGADTKNGKHFLVVLAIMALLLTVSAAMMPGHVNADANDIVSKNIGSYSGYRASIFIYKGQYKCFCLEAHNGDPSGTDPLGEEIYNNSNIAKALYYGQYGAEPWDGFGGDEAKGVVITSLTLSDLYGNAKNYDTVPGVKEFKAFLESKPMPPSEITRFTKKSLKTTWDAKRKVQVTEDNEIKGSEGQKLSFNLPKGVKAVKKDGNVLTGKVTLSAGEIFHLEAEPGVTGIYNTGEIGKNFKYQPIVVKTVRNKQDIGTLKIVEDKTAVTQFQATWLRFNGVRISKQDITNKKELPGAKMRVIDAESGILVDEWTSTDTPHIISNLVNGRKYILSELVAPKGFRISREQIEFVAGQKDHVVMFNTPEKKPKSPKTGDDNSLSVPITVLTASVASVLAAVYMRRRVQK</sequence>
<reference evidence="3 4" key="1">
    <citation type="submission" date="2020-06" db="EMBL/GenBank/DDBJ databases">
        <title>Mogibacterium timidum strain W9173 genomic sequence.</title>
        <authorList>
            <person name="Wade W.G."/>
            <person name="Johnston C.D."/>
            <person name="Chen T."/>
            <person name="Dewhirst F.E."/>
        </authorList>
    </citation>
    <scope>NUCLEOTIDE SEQUENCE [LARGE SCALE GENOMIC DNA]</scope>
    <source>
        <strain evidence="3 4">W9173</strain>
    </source>
</reference>
<evidence type="ECO:0000313" key="3">
    <source>
        <dbReference type="EMBL" id="NWO23061.1"/>
    </source>
</evidence>
<keyword evidence="1" id="KW-0472">Membrane</keyword>
<dbReference type="Gene3D" id="2.60.40.10">
    <property type="entry name" value="Immunoglobulins"/>
    <property type="match status" value="1"/>
</dbReference>
<dbReference type="InterPro" id="IPR041033">
    <property type="entry name" value="SpaA_PFL_dom_1"/>
</dbReference>
<protein>
    <recommendedName>
        <fullName evidence="2">SpaA-like prealbumin fold domain-containing protein</fullName>
    </recommendedName>
</protein>
<name>A0A7Y9B135_9FIRM</name>
<gene>
    <name evidence="3" type="ORF">HW270_03060</name>
</gene>
<keyword evidence="1" id="KW-0812">Transmembrane</keyword>
<organism evidence="3 4">
    <name type="scientific">Mogibacterium timidum</name>
    <dbReference type="NCBI Taxonomy" id="35519"/>
    <lineage>
        <taxon>Bacteria</taxon>
        <taxon>Bacillati</taxon>
        <taxon>Bacillota</taxon>
        <taxon>Clostridia</taxon>
        <taxon>Peptostreptococcales</taxon>
        <taxon>Anaerovoracaceae</taxon>
        <taxon>Mogibacterium</taxon>
    </lineage>
</organism>
<evidence type="ECO:0000259" key="2">
    <source>
        <dbReference type="Pfam" id="PF17802"/>
    </source>
</evidence>